<reference evidence="3" key="1">
    <citation type="submission" date="2011-02" db="EMBL/GenBank/DDBJ databases">
        <authorList>
            <person name="Aslett M."/>
        </authorList>
    </citation>
    <scope>NUCLEOTIDE SEQUENCE</scope>
    <source>
        <strain evidence="3">Liverpool</strain>
    </source>
</reference>
<reference evidence="5" key="3">
    <citation type="journal article" date="2012" name="PLoS Pathog.">
        <title>Comparative genomics of the apicomplexan parasites Toxoplasma gondii and Neospora caninum: Coccidia differing in host range and transmission strategy.</title>
        <authorList>
            <person name="Reid A.J."/>
            <person name="Vermont S.J."/>
            <person name="Cotton J.A."/>
            <person name="Harris D."/>
            <person name="Hill-Cawthorne G.A."/>
            <person name="Konen-Waisman S."/>
            <person name="Latham S.M."/>
            <person name="Mourier T."/>
            <person name="Norton R."/>
            <person name="Quail M.A."/>
            <person name="Sanders M."/>
            <person name="Shanmugam D."/>
            <person name="Sohal A."/>
            <person name="Wasmuth J.D."/>
            <person name="Brunk B."/>
            <person name="Grigg M.E."/>
            <person name="Howard J.C."/>
            <person name="Parkinson J."/>
            <person name="Roos D.S."/>
            <person name="Trees A.J."/>
            <person name="Berriman M."/>
            <person name="Pain A."/>
            <person name="Wastling J.M."/>
        </authorList>
    </citation>
    <scope>NUCLEOTIDE SEQUENCE [LARGE SCALE GENOMIC DNA]</scope>
    <source>
        <strain evidence="5">Liverpool</strain>
    </source>
</reference>
<dbReference type="EMBL" id="LN714483">
    <property type="protein sequence ID" value="CEL67824.1"/>
    <property type="molecule type" value="Genomic_DNA"/>
</dbReference>
<keyword evidence="5" id="KW-1185">Reference proteome</keyword>
<dbReference type="OrthoDB" id="2152435at2759"/>
<dbReference type="InParanoid" id="F0VJB9"/>
<dbReference type="InterPro" id="IPR039902">
    <property type="entry name" value="CCDC148/CCDC112"/>
</dbReference>
<dbReference type="OMA" id="CRKHARI"/>
<proteinExistence type="predicted"/>
<sequence>MPLTFQWKATLWGYVDQLRSTVYFLRIQKFSNPIQSRCAAEEAARALMSFKEYARHEYDDLARMEVSLETELEGDERKADCWIEKQMYGASKGQTDGKRISITQTALVVSGSTADPRLAEQRYRESLTALKTTLGALELEMMKGGGPSGGWDATDHQAFERILHNAGGQIGRKGLVIRVKRALPHISKDSIDAHLVWYNEYTELATRKQELMKKYRDLKSAYAVEKAQQRETDAVESQRIKKEAEGQRKLRAVPIFNSGGCAVVFFPMTEEEATKQREMDEERQAEIQRKERRRLRRKQLLEELRKKKERELHSAKSEVCRRAGNFPMNPTLTIRCVSCRKHARIVGGRLSHRSSWPVLQRETTGETETGNMFLR</sequence>
<reference evidence="4" key="4">
    <citation type="journal article" date="2015" name="PLoS ONE">
        <title>Comprehensive Evaluation of Toxoplasma gondii VEG and Neospora caninum LIV Genomes with Tachyzoite Stage Transcriptome and Proteome Defines Novel Transcript Features.</title>
        <authorList>
            <person name="Ramaprasad A."/>
            <person name="Mourier T."/>
            <person name="Naeem R."/>
            <person name="Malas T.B."/>
            <person name="Moussa E."/>
            <person name="Panigrahi A."/>
            <person name="Vermont S.J."/>
            <person name="Otto T.D."/>
            <person name="Wastling J."/>
            <person name="Pain A."/>
        </authorList>
    </citation>
    <scope>NUCLEOTIDE SEQUENCE</scope>
    <source>
        <strain evidence="4">Liverpool</strain>
    </source>
</reference>
<evidence type="ECO:0000313" key="3">
    <source>
        <dbReference type="EMBL" id="CBZ53830.1"/>
    </source>
</evidence>
<dbReference type="Proteomes" id="UP000007494">
    <property type="component" value="Chromosome VIII"/>
</dbReference>
<organism evidence="3 5">
    <name type="scientific">Neospora caninum (strain Liverpool)</name>
    <dbReference type="NCBI Taxonomy" id="572307"/>
    <lineage>
        <taxon>Eukaryota</taxon>
        <taxon>Sar</taxon>
        <taxon>Alveolata</taxon>
        <taxon>Apicomplexa</taxon>
        <taxon>Conoidasida</taxon>
        <taxon>Coccidia</taxon>
        <taxon>Eucoccidiorida</taxon>
        <taxon>Eimeriorina</taxon>
        <taxon>Sarcocystidae</taxon>
        <taxon>Neospora</taxon>
    </lineage>
</organism>
<gene>
    <name evidence="4" type="ORF">BN1204_036110</name>
    <name evidence="3" type="ORF">NCLIV_036110</name>
</gene>
<dbReference type="AlphaFoldDB" id="F0VJB9"/>
<dbReference type="VEuPathDB" id="ToxoDB:NCLIV_036110"/>
<dbReference type="EMBL" id="FR823390">
    <property type="protein sequence ID" value="CBZ53830.1"/>
    <property type="molecule type" value="Genomic_DNA"/>
</dbReference>
<name>F0VJB9_NEOCL</name>
<protein>
    <submittedName>
        <fullName evidence="3">Uncharacterized protein</fullName>
    </submittedName>
</protein>
<feature type="coiled-coil region" evidence="2">
    <location>
        <begin position="201"/>
        <end position="228"/>
    </location>
</feature>
<evidence type="ECO:0000256" key="1">
    <source>
        <dbReference type="ARBA" id="ARBA00023054"/>
    </source>
</evidence>
<dbReference type="PANTHER" id="PTHR21549:SF0">
    <property type="entry name" value="COILED-COIL DOMAIN-CONTAINING PROTEIN 112"/>
    <property type="match status" value="1"/>
</dbReference>
<dbReference type="PANTHER" id="PTHR21549">
    <property type="entry name" value="MUTATED IN BLADDER CANCER 1"/>
    <property type="match status" value="1"/>
</dbReference>
<dbReference type="RefSeq" id="XP_003883862.1">
    <property type="nucleotide sequence ID" value="XM_003883813.1"/>
</dbReference>
<accession>F0VJB9</accession>
<evidence type="ECO:0000256" key="2">
    <source>
        <dbReference type="SAM" id="Coils"/>
    </source>
</evidence>
<dbReference type="GeneID" id="13443398"/>
<feature type="coiled-coil region" evidence="2">
    <location>
        <begin position="278"/>
        <end position="318"/>
    </location>
</feature>
<reference evidence="3" key="2">
    <citation type="submission" date="2011-03" db="EMBL/GenBank/DDBJ databases">
        <title>Comparative genomics and transcriptomics of Neospora caninum and Toxoplasma gondii.</title>
        <authorList>
            <person name="Reid A.J."/>
            <person name="Sohal A."/>
            <person name="Harris D."/>
            <person name="Quail M."/>
            <person name="Sanders M."/>
            <person name="Berriman M."/>
            <person name="Wastling J.M."/>
            <person name="Pain A."/>
        </authorList>
    </citation>
    <scope>NUCLEOTIDE SEQUENCE</scope>
    <source>
        <strain evidence="3">Liverpool</strain>
    </source>
</reference>
<evidence type="ECO:0000313" key="5">
    <source>
        <dbReference type="Proteomes" id="UP000007494"/>
    </source>
</evidence>
<keyword evidence="1 2" id="KW-0175">Coiled coil</keyword>
<evidence type="ECO:0000313" key="4">
    <source>
        <dbReference type="EMBL" id="CEL67824.1"/>
    </source>
</evidence>